<gene>
    <name evidence="1" type="ORF">ACFR9T_06590</name>
</gene>
<dbReference type="EMBL" id="JBHUDB010000002">
    <property type="protein sequence ID" value="MFD1570255.1"/>
    <property type="molecule type" value="Genomic_DNA"/>
</dbReference>
<evidence type="ECO:0000313" key="2">
    <source>
        <dbReference type="Proteomes" id="UP001597185"/>
    </source>
</evidence>
<reference evidence="1 2" key="1">
    <citation type="journal article" date="2019" name="Int. J. Syst. Evol. Microbiol.">
        <title>The Global Catalogue of Microorganisms (GCM) 10K type strain sequencing project: providing services to taxonomists for standard genome sequencing and annotation.</title>
        <authorList>
            <consortium name="The Broad Institute Genomics Platform"/>
            <consortium name="The Broad Institute Genome Sequencing Center for Infectious Disease"/>
            <person name="Wu L."/>
            <person name="Ma J."/>
        </authorList>
    </citation>
    <scope>NUCLEOTIDE SEQUENCE [LARGE SCALE GENOMIC DNA]</scope>
    <source>
        <strain evidence="1 2">CGMCC 1.12689</strain>
    </source>
</reference>
<dbReference type="Proteomes" id="UP001597185">
    <property type="component" value="Unassembled WGS sequence"/>
</dbReference>
<dbReference type="RefSeq" id="WP_256418069.1">
    <property type="nucleotide sequence ID" value="NZ_JANHDL010000004.1"/>
</dbReference>
<organism evidence="1 2">
    <name type="scientific">Halorubrum laminariae</name>
    <dbReference type="NCBI Taxonomy" id="1433523"/>
    <lineage>
        <taxon>Archaea</taxon>
        <taxon>Methanobacteriati</taxon>
        <taxon>Methanobacteriota</taxon>
        <taxon>Stenosarchaea group</taxon>
        <taxon>Halobacteria</taxon>
        <taxon>Halobacteriales</taxon>
        <taxon>Haloferacaceae</taxon>
        <taxon>Halorubrum</taxon>
    </lineage>
</organism>
<sequence length="86" mass="9167">MPGDTAATERIDEEPEPMVVTFKSRDEPEFQKPDHDPHGETCAAAAHSTASCDRCGKSGLVPTANLEYASGFVGGPEREVICEDCA</sequence>
<protein>
    <recommendedName>
        <fullName evidence="3">Small CPxCG-related zinc finger protein</fullName>
    </recommendedName>
</protein>
<evidence type="ECO:0000313" key="1">
    <source>
        <dbReference type="EMBL" id="MFD1570255.1"/>
    </source>
</evidence>
<accession>A0ABD6C050</accession>
<name>A0ABD6C050_9EURY</name>
<evidence type="ECO:0008006" key="3">
    <source>
        <dbReference type="Google" id="ProtNLM"/>
    </source>
</evidence>
<dbReference type="AlphaFoldDB" id="A0ABD6C050"/>
<keyword evidence="2" id="KW-1185">Reference proteome</keyword>
<comment type="caution">
    <text evidence="1">The sequence shown here is derived from an EMBL/GenBank/DDBJ whole genome shotgun (WGS) entry which is preliminary data.</text>
</comment>
<proteinExistence type="predicted"/>